<name>A0ACD4CWZ2_9HYPH</name>
<gene>
    <name evidence="1" type="ORF">N8E88_04725</name>
</gene>
<geneLocation type="plasmid" evidence="1 2">
    <name>p_unnamed2</name>
</geneLocation>
<sequence>MINNIEPTLDELLSEPIIRLVMMRDGIDIADVRAMMEQAKYRLNLGRLPASVRPAVHNPCLNTVN</sequence>
<evidence type="ECO:0000313" key="2">
    <source>
        <dbReference type="Proteomes" id="UP001061991"/>
    </source>
</evidence>
<organism evidence="1 2">
    <name type="scientific">Phyllobacterium zundukense</name>
    <dbReference type="NCBI Taxonomy" id="1867719"/>
    <lineage>
        <taxon>Bacteria</taxon>
        <taxon>Pseudomonadati</taxon>
        <taxon>Pseudomonadota</taxon>
        <taxon>Alphaproteobacteria</taxon>
        <taxon>Hyphomicrobiales</taxon>
        <taxon>Phyllobacteriaceae</taxon>
        <taxon>Phyllobacterium</taxon>
    </lineage>
</organism>
<keyword evidence="1" id="KW-0614">Plasmid</keyword>
<reference evidence="1" key="1">
    <citation type="submission" date="2022-09" db="EMBL/GenBank/DDBJ databases">
        <title>Interaction between co-microsymbionts with complementary sets of symbiotic genes in legume-rhizobium systems.</title>
        <authorList>
            <person name="Safronova V."/>
            <person name="Sazanova A."/>
            <person name="Afonin A."/>
            <person name="Chirak E."/>
        </authorList>
    </citation>
    <scope>NUCLEOTIDE SEQUENCE</scope>
    <source>
        <strain evidence="1">A18/3m</strain>
    </source>
</reference>
<protein>
    <submittedName>
        <fullName evidence="1">Uncharacterized protein</fullName>
    </submittedName>
</protein>
<accession>A0ACD4CWZ2</accession>
<dbReference type="Proteomes" id="UP001061991">
    <property type="component" value="Plasmid p_unnamed2"/>
</dbReference>
<proteinExistence type="predicted"/>
<keyword evidence="2" id="KW-1185">Reference proteome</keyword>
<dbReference type="EMBL" id="CP104971">
    <property type="protein sequence ID" value="UXN58132.1"/>
    <property type="molecule type" value="Genomic_DNA"/>
</dbReference>
<evidence type="ECO:0000313" key="1">
    <source>
        <dbReference type="EMBL" id="UXN58132.1"/>
    </source>
</evidence>